<dbReference type="EMBL" id="NAJO01000047">
    <property type="protein sequence ID" value="OQN98254.1"/>
    <property type="molecule type" value="Genomic_DNA"/>
</dbReference>
<keyword evidence="2" id="KW-1185">Reference proteome</keyword>
<dbReference type="InParanoid" id="A0A1V8SGH4"/>
<evidence type="ECO:0000313" key="1">
    <source>
        <dbReference type="EMBL" id="OQN98254.1"/>
    </source>
</evidence>
<sequence length="189" mass="20315">MDEEVKLTVTGHAIRSEVWQAINKVLAASSRDISWAYSAVPYVAVHVSKLIELAEEKCLAGGKHVIHSYDVQSTLRQLVATQPVAEILDATPGGLSQIEDVKITPTQASDCLALREQILASARVIYDAYDDVELLMKSCNSSIVAFIIAKSRDGIPAAMLIGGCGCDSDLAALQSLDAILKAKMADRYP</sequence>
<dbReference type="AlphaFoldDB" id="A0A1V8SGH4"/>
<dbReference type="Proteomes" id="UP000192596">
    <property type="component" value="Unassembled WGS sequence"/>
</dbReference>
<protein>
    <submittedName>
        <fullName evidence="1">Uncharacterized protein</fullName>
    </submittedName>
</protein>
<proteinExistence type="predicted"/>
<name>A0A1V8SGH4_9PEZI</name>
<organism evidence="1 2">
    <name type="scientific">Cryoendolithus antarcticus</name>
    <dbReference type="NCBI Taxonomy" id="1507870"/>
    <lineage>
        <taxon>Eukaryota</taxon>
        <taxon>Fungi</taxon>
        <taxon>Dikarya</taxon>
        <taxon>Ascomycota</taxon>
        <taxon>Pezizomycotina</taxon>
        <taxon>Dothideomycetes</taxon>
        <taxon>Dothideomycetidae</taxon>
        <taxon>Cladosporiales</taxon>
        <taxon>Cladosporiaceae</taxon>
        <taxon>Cryoendolithus</taxon>
    </lineage>
</organism>
<gene>
    <name evidence="1" type="ORF">B0A48_15530</name>
</gene>
<reference evidence="2" key="1">
    <citation type="submission" date="2017-03" db="EMBL/GenBank/DDBJ databases">
        <title>Genomes of endolithic fungi from Antarctica.</title>
        <authorList>
            <person name="Coleine C."/>
            <person name="Masonjones S."/>
            <person name="Stajich J.E."/>
        </authorList>
    </citation>
    <scope>NUCLEOTIDE SEQUENCE [LARGE SCALE GENOMIC DNA]</scope>
    <source>
        <strain evidence="2">CCFEE 5527</strain>
    </source>
</reference>
<accession>A0A1V8SGH4</accession>
<comment type="caution">
    <text evidence="1">The sequence shown here is derived from an EMBL/GenBank/DDBJ whole genome shotgun (WGS) entry which is preliminary data.</text>
</comment>
<evidence type="ECO:0000313" key="2">
    <source>
        <dbReference type="Proteomes" id="UP000192596"/>
    </source>
</evidence>